<feature type="domain" description="Metaxin glutathione S-transferase" evidence="10">
    <location>
        <begin position="249"/>
        <end position="312"/>
    </location>
</feature>
<dbReference type="EMBL" id="CAJNOE010000176">
    <property type="protein sequence ID" value="CAF1014159.1"/>
    <property type="molecule type" value="Genomic_DNA"/>
</dbReference>
<comment type="caution">
    <text evidence="11">The sequence shown here is derived from an EMBL/GenBank/DDBJ whole genome shotgun (WGS) entry which is preliminary data.</text>
</comment>
<evidence type="ECO:0000256" key="3">
    <source>
        <dbReference type="ARBA" id="ARBA00022448"/>
    </source>
</evidence>
<dbReference type="InterPro" id="IPR050931">
    <property type="entry name" value="Mito_Protein_Transport_Metaxin"/>
</dbReference>
<gene>
    <name evidence="11" type="ORF">IZO911_LOCUS18348</name>
</gene>
<evidence type="ECO:0000256" key="4">
    <source>
        <dbReference type="ARBA" id="ARBA00022787"/>
    </source>
</evidence>
<evidence type="ECO:0000256" key="7">
    <source>
        <dbReference type="ARBA" id="ARBA00023136"/>
    </source>
</evidence>
<dbReference type="GO" id="GO:0015031">
    <property type="term" value="P:protein transport"/>
    <property type="evidence" value="ECO:0007669"/>
    <property type="project" value="UniProtKB-KW"/>
</dbReference>
<dbReference type="InterPro" id="IPR033468">
    <property type="entry name" value="Metaxin_GST"/>
</dbReference>
<evidence type="ECO:0000256" key="6">
    <source>
        <dbReference type="ARBA" id="ARBA00023128"/>
    </source>
</evidence>
<evidence type="ECO:0000313" key="11">
    <source>
        <dbReference type="EMBL" id="CAF1014159.1"/>
    </source>
</evidence>
<comment type="similarity">
    <text evidence="2">Belongs to the metaxin family.</text>
</comment>
<keyword evidence="4" id="KW-1000">Mitochondrion outer membrane</keyword>
<dbReference type="InterPro" id="IPR019564">
    <property type="entry name" value="Sam37/metaxin_N"/>
</dbReference>
<name>A0A814HSP0_9BILA</name>
<dbReference type="PANTHER" id="PTHR12289:SF38">
    <property type="entry name" value="METAXIN-2"/>
    <property type="match status" value="1"/>
</dbReference>
<dbReference type="InterPro" id="IPR036282">
    <property type="entry name" value="Glutathione-S-Trfase_C_sf"/>
</dbReference>
<reference evidence="11" key="1">
    <citation type="submission" date="2021-02" db="EMBL/GenBank/DDBJ databases">
        <authorList>
            <person name="Nowell W R."/>
        </authorList>
    </citation>
    <scope>NUCLEOTIDE SEQUENCE</scope>
</reference>
<proteinExistence type="inferred from homology"/>
<protein>
    <submittedName>
        <fullName evidence="11">Uncharacterized protein</fullName>
    </submittedName>
</protein>
<organism evidence="11 12">
    <name type="scientific">Adineta steineri</name>
    <dbReference type="NCBI Taxonomy" id="433720"/>
    <lineage>
        <taxon>Eukaryota</taxon>
        <taxon>Metazoa</taxon>
        <taxon>Spiralia</taxon>
        <taxon>Gnathifera</taxon>
        <taxon>Rotifera</taxon>
        <taxon>Eurotatoria</taxon>
        <taxon>Bdelloidea</taxon>
        <taxon>Adinetida</taxon>
        <taxon>Adinetidae</taxon>
        <taxon>Adineta</taxon>
    </lineage>
</organism>
<evidence type="ECO:0000313" key="12">
    <source>
        <dbReference type="Proteomes" id="UP000663860"/>
    </source>
</evidence>
<dbReference type="PANTHER" id="PTHR12289">
    <property type="entry name" value="METAXIN RELATED"/>
    <property type="match status" value="1"/>
</dbReference>
<evidence type="ECO:0000256" key="8">
    <source>
        <dbReference type="SAM" id="Phobius"/>
    </source>
</evidence>
<dbReference type="Pfam" id="PF17171">
    <property type="entry name" value="GST_C_6"/>
    <property type="match status" value="1"/>
</dbReference>
<keyword evidence="5" id="KW-0653">Protein transport</keyword>
<evidence type="ECO:0000259" key="10">
    <source>
        <dbReference type="Pfam" id="PF17171"/>
    </source>
</evidence>
<dbReference type="SUPFAM" id="SSF47616">
    <property type="entry name" value="GST C-terminal domain-like"/>
    <property type="match status" value="1"/>
</dbReference>
<keyword evidence="6" id="KW-0496">Mitochondrion</keyword>
<dbReference type="Proteomes" id="UP000663860">
    <property type="component" value="Unassembled WGS sequence"/>
</dbReference>
<evidence type="ECO:0000256" key="5">
    <source>
        <dbReference type="ARBA" id="ARBA00022927"/>
    </source>
</evidence>
<keyword evidence="8" id="KW-1133">Transmembrane helix</keyword>
<feature type="transmembrane region" description="Helical" evidence="8">
    <location>
        <begin position="201"/>
        <end position="221"/>
    </location>
</feature>
<dbReference type="GO" id="GO:0001401">
    <property type="term" value="C:SAM complex"/>
    <property type="evidence" value="ECO:0007669"/>
    <property type="project" value="InterPro"/>
</dbReference>
<keyword evidence="3" id="KW-0813">Transport</keyword>
<dbReference type="GO" id="GO:0007005">
    <property type="term" value="P:mitochondrion organization"/>
    <property type="evidence" value="ECO:0007669"/>
    <property type="project" value="TreeGrafter"/>
</dbReference>
<feature type="domain" description="Mitochondrial outer membrane transport complex Sam37/metaxin N-terminal" evidence="9">
    <location>
        <begin position="105"/>
        <end position="221"/>
    </location>
</feature>
<sequence>MAETSEHIHPILDINSKNVNIEIAAREPWPTNACLYVPLKEQMVIWAPNCLATLCLLRKVRVPSLHIEHVRNAAEMSNYAREPWPTNACLYVPLKEQMVIWAPNCLATLCLLRKVRVPSLHIEHVRNAAEMSNYGIPPVLTLNNRVFSEFDEIANLIELKGLLPLDNGENSMADSYSILCTETLGTLMKYFLLCEKAGTTVYQSFISVYPWPLGLILYLIYRKHTIKILKVKEIWSLTYEQAVMKFETTVKALSDKIQQNNSTYLFGDNFTKADAHLYGHLYSILHSKITEHEDIRNTLLKLKPLVDYVNNIERDVHGLSLLVS</sequence>
<evidence type="ECO:0000256" key="2">
    <source>
        <dbReference type="ARBA" id="ARBA00009170"/>
    </source>
</evidence>
<evidence type="ECO:0000259" key="9">
    <source>
        <dbReference type="Pfam" id="PF10568"/>
    </source>
</evidence>
<dbReference type="Pfam" id="PF10568">
    <property type="entry name" value="Tom37"/>
    <property type="match status" value="1"/>
</dbReference>
<comment type="subcellular location">
    <subcellularLocation>
        <location evidence="1">Mitochondrion outer membrane</location>
    </subcellularLocation>
</comment>
<accession>A0A814HSP0</accession>
<keyword evidence="8" id="KW-0812">Transmembrane</keyword>
<keyword evidence="7 8" id="KW-0472">Membrane</keyword>
<dbReference type="AlphaFoldDB" id="A0A814HSP0"/>
<evidence type="ECO:0000256" key="1">
    <source>
        <dbReference type="ARBA" id="ARBA00004294"/>
    </source>
</evidence>